<evidence type="ECO:0000313" key="2">
    <source>
        <dbReference type="Proteomes" id="UP000821865"/>
    </source>
</evidence>
<protein>
    <submittedName>
        <fullName evidence="1">Uncharacterized protein</fullName>
    </submittedName>
</protein>
<organism evidence="1 2">
    <name type="scientific">Dermacentor silvarum</name>
    <name type="common">Tick</name>
    <dbReference type="NCBI Taxonomy" id="543639"/>
    <lineage>
        <taxon>Eukaryota</taxon>
        <taxon>Metazoa</taxon>
        <taxon>Ecdysozoa</taxon>
        <taxon>Arthropoda</taxon>
        <taxon>Chelicerata</taxon>
        <taxon>Arachnida</taxon>
        <taxon>Acari</taxon>
        <taxon>Parasitiformes</taxon>
        <taxon>Ixodida</taxon>
        <taxon>Ixodoidea</taxon>
        <taxon>Ixodidae</taxon>
        <taxon>Rhipicephalinae</taxon>
        <taxon>Dermacentor</taxon>
    </lineage>
</organism>
<keyword evidence="2" id="KW-1185">Reference proteome</keyword>
<reference evidence="1" key="1">
    <citation type="submission" date="2020-05" db="EMBL/GenBank/DDBJ databases">
        <title>Large-scale comparative analyses of tick genomes elucidate their genetic diversity and vector capacities.</title>
        <authorList>
            <person name="Jia N."/>
            <person name="Wang J."/>
            <person name="Shi W."/>
            <person name="Du L."/>
            <person name="Sun Y."/>
            <person name="Zhan W."/>
            <person name="Jiang J."/>
            <person name="Wang Q."/>
            <person name="Zhang B."/>
            <person name="Ji P."/>
            <person name="Sakyi L.B."/>
            <person name="Cui X."/>
            <person name="Yuan T."/>
            <person name="Jiang B."/>
            <person name="Yang W."/>
            <person name="Lam T.T.-Y."/>
            <person name="Chang Q."/>
            <person name="Ding S."/>
            <person name="Wang X."/>
            <person name="Zhu J."/>
            <person name="Ruan X."/>
            <person name="Zhao L."/>
            <person name="Wei J."/>
            <person name="Que T."/>
            <person name="Du C."/>
            <person name="Cheng J."/>
            <person name="Dai P."/>
            <person name="Han X."/>
            <person name="Huang E."/>
            <person name="Gao Y."/>
            <person name="Liu J."/>
            <person name="Shao H."/>
            <person name="Ye R."/>
            <person name="Li L."/>
            <person name="Wei W."/>
            <person name="Wang X."/>
            <person name="Wang C."/>
            <person name="Yang T."/>
            <person name="Huo Q."/>
            <person name="Li W."/>
            <person name="Guo W."/>
            <person name="Chen H."/>
            <person name="Zhou L."/>
            <person name="Ni X."/>
            <person name="Tian J."/>
            <person name="Zhou Y."/>
            <person name="Sheng Y."/>
            <person name="Liu T."/>
            <person name="Pan Y."/>
            <person name="Xia L."/>
            <person name="Li J."/>
            <person name="Zhao F."/>
            <person name="Cao W."/>
        </authorList>
    </citation>
    <scope>NUCLEOTIDE SEQUENCE</scope>
    <source>
        <strain evidence="1">Dsil-2018</strain>
    </source>
</reference>
<proteinExistence type="predicted"/>
<evidence type="ECO:0000313" key="1">
    <source>
        <dbReference type="EMBL" id="KAH7959652.1"/>
    </source>
</evidence>
<dbReference type="EMBL" id="CM023472">
    <property type="protein sequence ID" value="KAH7959652.1"/>
    <property type="molecule type" value="Genomic_DNA"/>
</dbReference>
<gene>
    <name evidence="1" type="ORF">HPB49_012766</name>
</gene>
<dbReference type="Proteomes" id="UP000821865">
    <property type="component" value="Chromosome 3"/>
</dbReference>
<accession>A0ACB8D521</accession>
<sequence>MPHTQLIDGIPRDPKYDAELFRSSLDFRARSQDLVLFTYPKSGTNWLMCIIQCILNGGEGVRMSEELTDNMRFLGSMDFEEWQPGLPLCLLVTHLSPRRNTMNKQAKYVYLARNPYEGTARRPPSGSPLTVTRQNAFPVKGPVAMDIPRLFQLVPPLRPPKGG</sequence>
<name>A0ACB8D521_DERSI</name>
<comment type="caution">
    <text evidence="1">The sequence shown here is derived from an EMBL/GenBank/DDBJ whole genome shotgun (WGS) entry which is preliminary data.</text>
</comment>